<feature type="non-terminal residue" evidence="1">
    <location>
        <position position="74"/>
    </location>
</feature>
<gene>
    <name evidence="1" type="ORF">POCULU_LOCUS11334</name>
</gene>
<proteinExistence type="predicted"/>
<dbReference type="Proteomes" id="UP000789572">
    <property type="component" value="Unassembled WGS sequence"/>
</dbReference>
<reference evidence="1" key="1">
    <citation type="submission" date="2021-06" db="EMBL/GenBank/DDBJ databases">
        <authorList>
            <person name="Kallberg Y."/>
            <person name="Tangrot J."/>
            <person name="Rosling A."/>
        </authorList>
    </citation>
    <scope>NUCLEOTIDE SEQUENCE</scope>
    <source>
        <strain evidence="1">IA702</strain>
    </source>
</reference>
<keyword evidence="2" id="KW-1185">Reference proteome</keyword>
<comment type="caution">
    <text evidence="1">The sequence shown here is derived from an EMBL/GenBank/DDBJ whole genome shotgun (WGS) entry which is preliminary data.</text>
</comment>
<name>A0A9N9HID3_9GLOM</name>
<protein>
    <submittedName>
        <fullName evidence="1">358_t:CDS:1</fullName>
    </submittedName>
</protein>
<dbReference type="EMBL" id="CAJVPJ010007857">
    <property type="protein sequence ID" value="CAG8677977.1"/>
    <property type="molecule type" value="Genomic_DNA"/>
</dbReference>
<evidence type="ECO:0000313" key="2">
    <source>
        <dbReference type="Proteomes" id="UP000789572"/>
    </source>
</evidence>
<dbReference type="AlphaFoldDB" id="A0A9N9HID3"/>
<evidence type="ECO:0000313" key="1">
    <source>
        <dbReference type="EMBL" id="CAG8677977.1"/>
    </source>
</evidence>
<organism evidence="1 2">
    <name type="scientific">Paraglomus occultum</name>
    <dbReference type="NCBI Taxonomy" id="144539"/>
    <lineage>
        <taxon>Eukaryota</taxon>
        <taxon>Fungi</taxon>
        <taxon>Fungi incertae sedis</taxon>
        <taxon>Mucoromycota</taxon>
        <taxon>Glomeromycotina</taxon>
        <taxon>Glomeromycetes</taxon>
        <taxon>Paraglomerales</taxon>
        <taxon>Paraglomeraceae</taxon>
        <taxon>Paraglomus</taxon>
    </lineage>
</organism>
<feature type="non-terminal residue" evidence="1">
    <location>
        <position position="1"/>
    </location>
</feature>
<accession>A0A9N9HID3</accession>
<sequence length="74" mass="8504">ARLLPPFLAPRPPRPYDWFSACPIISTVFEDIKSALEDVELEDCTYVNWFDVILLYADDVVKGWVLFVGITREA</sequence>